<name>A0A226DJK3_FOLCA</name>
<accession>A0A226DJK3</accession>
<keyword evidence="1" id="KW-0472">Membrane</keyword>
<dbReference type="Gene3D" id="1.10.287.70">
    <property type="match status" value="1"/>
</dbReference>
<sequence>MEVLLTTKLSSQLPSPAFGTTEEPNISGLIASSNCVTHIVTDNFISLNTPPKNPLQVTITHRNFSWTQRNKYFRFKNNERFLTFCRFTLLYSKKPLDSKKLGVWTYSFVITYFGDTLKVGIFGRTYTLGIGTKFENFYVLWISTRLSVSDKNSVIYDIKARYPGIIPNFGILLLTETDPKICIHSPKLSMPLARNLLCFEALATLNVFRVLRLPRVEPLLCLKNKFSGLFEDASRKELEIKSFNEIKTAAGYIIVKIFGHDLNISVEINVCPCNSRQHLVTVRTGMTAVSSLNDGWTSTAVFVESENFHFLTCYSQKQIEFWFFAQPFDNFTWIIILLCVGVIAGAIFCYEEIFRVMEFKMLFSIKKKVGLDLVVFWTAGVLVEQTFETAKETKLWGVRVLIAAWILMATIVTNGYKSLAITGLNAPLPSNFPEEFQDITCKMENLTHENAARMIMGFGQGTAGEGNCDFGKNPTCDTSCFRLMSKPRAQNSPGITYLRQAGYSLGMDLIQTIGFESEIISGNKILAEILNPIVQRFPEKLIGLLTDTSGTNFTLDEVKLAIEQDILKCSKSVYIASRSEIRMYRHHLKKKYPWTKMLHMSKGYLHMPALLWKFDIYESHELVKAFKAIVEAGIYKELVDFEKINSFKGSNDIISINERIGIDEQSGKVKLNGNIQTVFYILFGGLSLAGGIEVVMFLKSKLLHANQSAVMLMDSSSY</sequence>
<organism evidence="2 3">
    <name type="scientific">Folsomia candida</name>
    <name type="common">Springtail</name>
    <dbReference type="NCBI Taxonomy" id="158441"/>
    <lineage>
        <taxon>Eukaryota</taxon>
        <taxon>Metazoa</taxon>
        <taxon>Ecdysozoa</taxon>
        <taxon>Arthropoda</taxon>
        <taxon>Hexapoda</taxon>
        <taxon>Collembola</taxon>
        <taxon>Entomobryomorpha</taxon>
        <taxon>Isotomoidea</taxon>
        <taxon>Isotomidae</taxon>
        <taxon>Proisotominae</taxon>
        <taxon>Folsomia</taxon>
    </lineage>
</organism>
<proteinExistence type="predicted"/>
<keyword evidence="1" id="KW-0812">Transmembrane</keyword>
<reference evidence="2 3" key="1">
    <citation type="submission" date="2015-12" db="EMBL/GenBank/DDBJ databases">
        <title>The genome of Folsomia candida.</title>
        <authorList>
            <person name="Faddeeva A."/>
            <person name="Derks M.F."/>
            <person name="Anvar Y."/>
            <person name="Smit S."/>
            <person name="Van Straalen N."/>
            <person name="Roelofs D."/>
        </authorList>
    </citation>
    <scope>NUCLEOTIDE SEQUENCE [LARGE SCALE GENOMIC DNA]</scope>
    <source>
        <strain evidence="2 3">VU population</strain>
        <tissue evidence="2">Whole body</tissue>
    </source>
</reference>
<feature type="transmembrane region" description="Helical" evidence="1">
    <location>
        <begin position="678"/>
        <end position="698"/>
    </location>
</feature>
<keyword evidence="1" id="KW-1133">Transmembrane helix</keyword>
<dbReference type="Proteomes" id="UP000198287">
    <property type="component" value="Unassembled WGS sequence"/>
</dbReference>
<evidence type="ECO:0000313" key="2">
    <source>
        <dbReference type="EMBL" id="OXA45379.1"/>
    </source>
</evidence>
<feature type="transmembrane region" description="Helical" evidence="1">
    <location>
        <begin position="396"/>
        <end position="416"/>
    </location>
</feature>
<evidence type="ECO:0000313" key="3">
    <source>
        <dbReference type="Proteomes" id="UP000198287"/>
    </source>
</evidence>
<evidence type="ECO:0000256" key="1">
    <source>
        <dbReference type="SAM" id="Phobius"/>
    </source>
</evidence>
<comment type="caution">
    <text evidence="2">The sequence shown here is derived from an EMBL/GenBank/DDBJ whole genome shotgun (WGS) entry which is preliminary data.</text>
</comment>
<protein>
    <submittedName>
        <fullName evidence="2">Uncharacterized protein</fullName>
    </submittedName>
</protein>
<dbReference type="AlphaFoldDB" id="A0A226DJK3"/>
<gene>
    <name evidence="2" type="ORF">Fcan01_20178</name>
</gene>
<dbReference type="EMBL" id="LNIX01000018">
    <property type="protein sequence ID" value="OXA45379.1"/>
    <property type="molecule type" value="Genomic_DNA"/>
</dbReference>
<feature type="transmembrane region" description="Helical" evidence="1">
    <location>
        <begin position="331"/>
        <end position="350"/>
    </location>
</feature>
<keyword evidence="3" id="KW-1185">Reference proteome</keyword>